<name>A0A1H3Y110_9BACT</name>
<gene>
    <name evidence="1" type="ORF">SAMN05192529_10711</name>
</gene>
<proteinExistence type="predicted"/>
<organism evidence="1 2">
    <name type="scientific">Arachidicoccus rhizosphaerae</name>
    <dbReference type="NCBI Taxonomy" id="551991"/>
    <lineage>
        <taxon>Bacteria</taxon>
        <taxon>Pseudomonadati</taxon>
        <taxon>Bacteroidota</taxon>
        <taxon>Chitinophagia</taxon>
        <taxon>Chitinophagales</taxon>
        <taxon>Chitinophagaceae</taxon>
        <taxon>Arachidicoccus</taxon>
    </lineage>
</organism>
<reference evidence="1 2" key="1">
    <citation type="submission" date="2016-10" db="EMBL/GenBank/DDBJ databases">
        <authorList>
            <person name="de Groot N.N."/>
        </authorList>
    </citation>
    <scope>NUCLEOTIDE SEQUENCE [LARGE SCALE GENOMIC DNA]</scope>
    <source>
        <strain evidence="1 2">Vu-144</strain>
    </source>
</reference>
<evidence type="ECO:0000313" key="1">
    <source>
        <dbReference type="EMBL" id="SEA04771.1"/>
    </source>
</evidence>
<dbReference type="EMBL" id="FNQY01000007">
    <property type="protein sequence ID" value="SEA04771.1"/>
    <property type="molecule type" value="Genomic_DNA"/>
</dbReference>
<dbReference type="Proteomes" id="UP000199041">
    <property type="component" value="Unassembled WGS sequence"/>
</dbReference>
<sequence length="224" mass="26144">MKQLTDVMPIELQEVFQSACYDDLAVCAMKFPGSDIYFDFLITLEDGEQTETQVWQLQVKNCPDCKIDMDNIGGDFYFYSDHYLISAVLGPNIELYFKKPAANPEALVADIYKIHKYVLEDHIVLEKYINGDNLLNICTSAFGLFAKGPKTILKYYFECLEKANMSPYYYDNNFQKDQDAEKKGPEAIDFKLAVLGGIYFVGEKFTFIRLDKKEPKRRWRWLWF</sequence>
<dbReference type="AlphaFoldDB" id="A0A1H3Y110"/>
<accession>A0A1H3Y110</accession>
<keyword evidence="2" id="KW-1185">Reference proteome</keyword>
<evidence type="ECO:0000313" key="2">
    <source>
        <dbReference type="Proteomes" id="UP000199041"/>
    </source>
</evidence>
<protein>
    <submittedName>
        <fullName evidence="1">Uncharacterized protein</fullName>
    </submittedName>
</protein>